<dbReference type="CDD" id="cd12797">
    <property type="entry name" value="M23_peptidase"/>
    <property type="match status" value="1"/>
</dbReference>
<reference evidence="4" key="1">
    <citation type="submission" date="2016-10" db="EMBL/GenBank/DDBJ databases">
        <authorList>
            <person name="Varghese N."/>
            <person name="Submissions S."/>
        </authorList>
    </citation>
    <scope>NUCLEOTIDE SEQUENCE [LARGE SCALE GENOMIC DNA]</scope>
    <source>
        <strain evidence="4">DSM 45722</strain>
    </source>
</reference>
<dbReference type="AlphaFoldDB" id="A0A1G4Y146"/>
<proteinExistence type="predicted"/>
<dbReference type="InterPro" id="IPR016047">
    <property type="entry name" value="M23ase_b-sheet_dom"/>
</dbReference>
<evidence type="ECO:0000259" key="2">
    <source>
        <dbReference type="Pfam" id="PF01551"/>
    </source>
</evidence>
<organism evidence="3 4">
    <name type="scientific">Klenkia marina</name>
    <dbReference type="NCBI Taxonomy" id="1960309"/>
    <lineage>
        <taxon>Bacteria</taxon>
        <taxon>Bacillati</taxon>
        <taxon>Actinomycetota</taxon>
        <taxon>Actinomycetes</taxon>
        <taxon>Geodermatophilales</taxon>
        <taxon>Geodermatophilaceae</taxon>
        <taxon>Klenkia</taxon>
    </lineage>
</organism>
<dbReference type="STRING" id="1960309.SAMN03159343_1960"/>
<evidence type="ECO:0000256" key="1">
    <source>
        <dbReference type="SAM" id="MobiDB-lite"/>
    </source>
</evidence>
<dbReference type="InterPro" id="IPR011055">
    <property type="entry name" value="Dup_hybrid_motif"/>
</dbReference>
<accession>A0A1G4Y146</accession>
<dbReference type="RefSeq" id="WP_243469814.1">
    <property type="nucleotide sequence ID" value="NZ_FMUH01000002.1"/>
</dbReference>
<dbReference type="Gene3D" id="2.70.70.10">
    <property type="entry name" value="Glucose Permease (Domain IIA)"/>
    <property type="match status" value="1"/>
</dbReference>
<dbReference type="GO" id="GO:0004222">
    <property type="term" value="F:metalloendopeptidase activity"/>
    <property type="evidence" value="ECO:0007669"/>
    <property type="project" value="TreeGrafter"/>
</dbReference>
<evidence type="ECO:0000313" key="3">
    <source>
        <dbReference type="EMBL" id="SCX47204.1"/>
    </source>
</evidence>
<keyword evidence="4" id="KW-1185">Reference proteome</keyword>
<dbReference type="Proteomes" id="UP000198981">
    <property type="component" value="Unassembled WGS sequence"/>
</dbReference>
<feature type="domain" description="M23ase beta-sheet core" evidence="2">
    <location>
        <begin position="172"/>
        <end position="269"/>
    </location>
</feature>
<feature type="region of interest" description="Disordered" evidence="1">
    <location>
        <begin position="20"/>
        <end position="71"/>
    </location>
</feature>
<sequence length="282" mass="29446">MRDRSVLDADVLDTRVPHDASELFDPLPAPRNPLDDTGRSRSTVGAVEVLTSGPRPPAARGRHRVPRPPRRRSPALLAALSVGGLLAAVLGTSGSPIPSAPVGDAADYGLSAAESNFAGGMEDVDARREITAAEAASRLSDLAASRAEREPDFVLPTDGVMTTCFCQRWGQMHWGIDLAAPLGTPIVAAADGVVLRAGPASGYGNAIYIQDADGNVEIYGHMRYMDVEAGDVVSAGDVIAKVGSEGQSTGPHLHFEIHVGSMTGRPTDPEAWLNDRGVEIGG</sequence>
<feature type="compositionally biased region" description="Basic residues" evidence="1">
    <location>
        <begin position="60"/>
        <end position="71"/>
    </location>
</feature>
<protein>
    <submittedName>
        <fullName evidence="3">Peptidase family M23</fullName>
    </submittedName>
</protein>
<dbReference type="PANTHER" id="PTHR21666:SF270">
    <property type="entry name" value="MUREIN HYDROLASE ACTIVATOR ENVC"/>
    <property type="match status" value="1"/>
</dbReference>
<dbReference type="SUPFAM" id="SSF51261">
    <property type="entry name" value="Duplicated hybrid motif"/>
    <property type="match status" value="1"/>
</dbReference>
<gene>
    <name evidence="3" type="ORF">SAMN03159343_1960</name>
</gene>
<dbReference type="InterPro" id="IPR050570">
    <property type="entry name" value="Cell_wall_metabolism_enzyme"/>
</dbReference>
<evidence type="ECO:0000313" key="4">
    <source>
        <dbReference type="Proteomes" id="UP000198981"/>
    </source>
</evidence>
<name>A0A1G4Y146_9ACTN</name>
<dbReference type="Pfam" id="PF01551">
    <property type="entry name" value="Peptidase_M23"/>
    <property type="match status" value="1"/>
</dbReference>
<dbReference type="EMBL" id="FMUH01000002">
    <property type="protein sequence ID" value="SCX47204.1"/>
    <property type="molecule type" value="Genomic_DNA"/>
</dbReference>
<dbReference type="PANTHER" id="PTHR21666">
    <property type="entry name" value="PEPTIDASE-RELATED"/>
    <property type="match status" value="1"/>
</dbReference>